<evidence type="ECO:0000313" key="5">
    <source>
        <dbReference type="Proteomes" id="UP000536179"/>
    </source>
</evidence>
<keyword evidence="3" id="KW-0812">Transmembrane</keyword>
<reference evidence="4 5" key="1">
    <citation type="submission" date="2020-08" db="EMBL/GenBank/DDBJ databases">
        <title>Genomic Encyclopedia of Type Strains, Phase III (KMG-III): the genomes of soil and plant-associated and newly described type strains.</title>
        <authorList>
            <person name="Whitman W."/>
        </authorList>
    </citation>
    <scope>NUCLEOTIDE SEQUENCE [LARGE SCALE GENOMIC DNA]</scope>
    <source>
        <strain evidence="4 5">CECT 8075</strain>
    </source>
</reference>
<keyword evidence="3" id="KW-1133">Transmembrane helix</keyword>
<dbReference type="PANTHER" id="PTHR30097">
    <property type="entry name" value="CATION EFFLUX SYSTEM PROTEIN CUSB"/>
    <property type="match status" value="1"/>
</dbReference>
<keyword evidence="3" id="KW-0472">Membrane</keyword>
<evidence type="ECO:0000256" key="2">
    <source>
        <dbReference type="SAM" id="MobiDB-lite"/>
    </source>
</evidence>
<evidence type="ECO:0000256" key="3">
    <source>
        <dbReference type="SAM" id="Phobius"/>
    </source>
</evidence>
<comment type="caution">
    <text evidence="4">The sequence shown here is derived from an EMBL/GenBank/DDBJ whole genome shotgun (WGS) entry which is preliminary data.</text>
</comment>
<dbReference type="InterPro" id="IPR051909">
    <property type="entry name" value="MFP_Cation_Efflux"/>
</dbReference>
<dbReference type="Gene3D" id="1.10.287.470">
    <property type="entry name" value="Helix hairpin bin"/>
    <property type="match status" value="1"/>
</dbReference>
<feature type="region of interest" description="Disordered" evidence="2">
    <location>
        <begin position="317"/>
        <end position="349"/>
    </location>
</feature>
<accession>A0A7W5E6A8</accession>
<feature type="transmembrane region" description="Helical" evidence="3">
    <location>
        <begin position="224"/>
        <end position="244"/>
    </location>
</feature>
<name>A0A7W5E6A8_9BACT</name>
<dbReference type="Proteomes" id="UP000536179">
    <property type="component" value="Unassembled WGS sequence"/>
</dbReference>
<evidence type="ECO:0000256" key="1">
    <source>
        <dbReference type="ARBA" id="ARBA00022448"/>
    </source>
</evidence>
<dbReference type="GO" id="GO:0060003">
    <property type="term" value="P:copper ion export"/>
    <property type="evidence" value="ECO:0007669"/>
    <property type="project" value="TreeGrafter"/>
</dbReference>
<protein>
    <recommendedName>
        <fullName evidence="6">Membrane fusion protein biotin-lipoyl like domain-containing protein</fullName>
    </recommendedName>
</protein>
<dbReference type="GO" id="GO:0015679">
    <property type="term" value="P:plasma membrane copper ion transport"/>
    <property type="evidence" value="ECO:0007669"/>
    <property type="project" value="TreeGrafter"/>
</dbReference>
<dbReference type="PANTHER" id="PTHR30097:SF4">
    <property type="entry name" value="SLR6042 PROTEIN"/>
    <property type="match status" value="1"/>
</dbReference>
<keyword evidence="5" id="KW-1185">Reference proteome</keyword>
<feature type="compositionally biased region" description="Polar residues" evidence="2">
    <location>
        <begin position="317"/>
        <end position="332"/>
    </location>
</feature>
<keyword evidence="1" id="KW-0813">Transport</keyword>
<dbReference type="RefSeq" id="WP_184309074.1">
    <property type="nucleotide sequence ID" value="NZ_JACHXU010000030.1"/>
</dbReference>
<feature type="compositionally biased region" description="Basic and acidic residues" evidence="2">
    <location>
        <begin position="129"/>
        <end position="142"/>
    </location>
</feature>
<organism evidence="4 5">
    <name type="scientific">Aporhodopirellula rubra</name>
    <dbReference type="NCBI Taxonomy" id="980271"/>
    <lineage>
        <taxon>Bacteria</taxon>
        <taxon>Pseudomonadati</taxon>
        <taxon>Planctomycetota</taxon>
        <taxon>Planctomycetia</taxon>
        <taxon>Pirellulales</taxon>
        <taxon>Pirellulaceae</taxon>
        <taxon>Aporhodopirellula</taxon>
    </lineage>
</organism>
<dbReference type="GO" id="GO:0030313">
    <property type="term" value="C:cell envelope"/>
    <property type="evidence" value="ECO:0007669"/>
    <property type="project" value="TreeGrafter"/>
</dbReference>
<sequence length="531" mass="57880">MNAVPSPRDRQRQIGVFELERLRRTDSLADPAVRARALCGEIAAVANVDRVSYLVTTTPNPQLVATSTTVALDARSREVVRLQSIAARVREQGAAVTSPAFDIDPQSRRPECLELFAMPIHGRDHHHRDRDSHEDNVQNDAIRNDVTQDKHEDASDSNPSAVHAVIVMQRFMPQAVPLAEAITPIQPQIDAAAKVVLASWLSTSHRSERVTSRWWRRLSTGQRFAGLAIAAVIVGVLLSVPVPFRLAVEGRIEPATSRGVFAPASGTLVTLPVSDGELVQAGDPLAEINSPEIQLQYERLAGELASAETELATLRLNQSGTGRTANGRSGNDVSRGESSPAESRSRSARQMVLRSRIDSLREQATLIGDVKRSLAIESPVNGRVMMRDDQSDLLGQNVMQSQWLMQIVDPSGGYHAVLDLPDESFGYFSAATQTGEPVTATLRLRSSPDVEFLAELMSVANTVHWTERGEPVVGVTMRVTESMSSENMPAETMPADLHVGATVVGVVHAGNRAVGFVLFRPLIEWVRSYGW</sequence>
<dbReference type="SUPFAM" id="SSF111369">
    <property type="entry name" value="HlyD-like secretion proteins"/>
    <property type="match status" value="1"/>
</dbReference>
<dbReference type="EMBL" id="JACHXU010000030">
    <property type="protein sequence ID" value="MBB3210032.1"/>
    <property type="molecule type" value="Genomic_DNA"/>
</dbReference>
<dbReference type="AlphaFoldDB" id="A0A7W5E6A8"/>
<proteinExistence type="predicted"/>
<evidence type="ECO:0008006" key="6">
    <source>
        <dbReference type="Google" id="ProtNLM"/>
    </source>
</evidence>
<feature type="region of interest" description="Disordered" evidence="2">
    <location>
        <begin position="123"/>
        <end position="142"/>
    </location>
</feature>
<dbReference type="Gene3D" id="2.40.50.100">
    <property type="match status" value="1"/>
</dbReference>
<evidence type="ECO:0000313" key="4">
    <source>
        <dbReference type="EMBL" id="MBB3210032.1"/>
    </source>
</evidence>
<gene>
    <name evidence="4" type="ORF">FHS27_005878</name>
</gene>